<feature type="region of interest" description="Disordered" evidence="1">
    <location>
        <begin position="1"/>
        <end position="98"/>
    </location>
</feature>
<name>A0A4Z2EQC6_9TELE</name>
<comment type="caution">
    <text evidence="2">The sequence shown here is derived from an EMBL/GenBank/DDBJ whole genome shotgun (WGS) entry which is preliminary data.</text>
</comment>
<feature type="compositionally biased region" description="Low complexity" evidence="1">
    <location>
        <begin position="9"/>
        <end position="22"/>
    </location>
</feature>
<gene>
    <name evidence="2" type="ORF">EYF80_058843</name>
</gene>
<dbReference type="EMBL" id="SRLO01003910">
    <property type="protein sequence ID" value="TNN31005.1"/>
    <property type="molecule type" value="Genomic_DNA"/>
</dbReference>
<keyword evidence="3" id="KW-1185">Reference proteome</keyword>
<evidence type="ECO:0000256" key="1">
    <source>
        <dbReference type="SAM" id="MobiDB-lite"/>
    </source>
</evidence>
<proteinExistence type="predicted"/>
<dbReference type="Proteomes" id="UP000314294">
    <property type="component" value="Unassembled WGS sequence"/>
</dbReference>
<feature type="compositionally biased region" description="Basic and acidic residues" evidence="1">
    <location>
        <begin position="23"/>
        <end position="34"/>
    </location>
</feature>
<evidence type="ECO:0000313" key="2">
    <source>
        <dbReference type="EMBL" id="TNN31005.1"/>
    </source>
</evidence>
<dbReference type="AlphaFoldDB" id="A0A4Z2EQC6"/>
<organism evidence="2 3">
    <name type="scientific">Liparis tanakae</name>
    <name type="common">Tanaka's snailfish</name>
    <dbReference type="NCBI Taxonomy" id="230148"/>
    <lineage>
        <taxon>Eukaryota</taxon>
        <taxon>Metazoa</taxon>
        <taxon>Chordata</taxon>
        <taxon>Craniata</taxon>
        <taxon>Vertebrata</taxon>
        <taxon>Euteleostomi</taxon>
        <taxon>Actinopterygii</taxon>
        <taxon>Neopterygii</taxon>
        <taxon>Teleostei</taxon>
        <taxon>Neoteleostei</taxon>
        <taxon>Acanthomorphata</taxon>
        <taxon>Eupercaria</taxon>
        <taxon>Perciformes</taxon>
        <taxon>Cottioidei</taxon>
        <taxon>Cottales</taxon>
        <taxon>Liparidae</taxon>
        <taxon>Liparis</taxon>
    </lineage>
</organism>
<dbReference type="OrthoDB" id="2157641at2759"/>
<accession>A0A4Z2EQC6</accession>
<sequence length="98" mass="10953">MIGVNSIQSSGRLRSRSLCSVRGGREARDPDPFRYPRTPRSRSLKPLAFPDLLGKTQDGQRHRQRRREKVPALIPRAAGPSSHGNGRRVKDRGAKVSQ</sequence>
<evidence type="ECO:0000313" key="3">
    <source>
        <dbReference type="Proteomes" id="UP000314294"/>
    </source>
</evidence>
<protein>
    <submittedName>
        <fullName evidence="2">Uncharacterized protein</fullName>
    </submittedName>
</protein>
<reference evidence="2 3" key="1">
    <citation type="submission" date="2019-03" db="EMBL/GenBank/DDBJ databases">
        <title>First draft genome of Liparis tanakae, snailfish: a comprehensive survey of snailfish specific genes.</title>
        <authorList>
            <person name="Kim W."/>
            <person name="Song I."/>
            <person name="Jeong J.-H."/>
            <person name="Kim D."/>
            <person name="Kim S."/>
            <person name="Ryu S."/>
            <person name="Song J.Y."/>
            <person name="Lee S.K."/>
        </authorList>
    </citation>
    <scope>NUCLEOTIDE SEQUENCE [LARGE SCALE GENOMIC DNA]</scope>
    <source>
        <tissue evidence="2">Muscle</tissue>
    </source>
</reference>